<protein>
    <submittedName>
        <fullName evidence="1">Uncharacterized protein</fullName>
    </submittedName>
</protein>
<dbReference type="AlphaFoldDB" id="K0RZE9"/>
<comment type="caution">
    <text evidence="1">The sequence shown here is derived from an EMBL/GenBank/DDBJ whole genome shotgun (WGS) entry which is preliminary data.</text>
</comment>
<reference evidence="1 2" key="1">
    <citation type="journal article" date="2012" name="Genome Biol.">
        <title>Genome and low-iron response of an oceanic diatom adapted to chronic iron limitation.</title>
        <authorList>
            <person name="Lommer M."/>
            <person name="Specht M."/>
            <person name="Roy A.S."/>
            <person name="Kraemer L."/>
            <person name="Andreson R."/>
            <person name="Gutowska M.A."/>
            <person name="Wolf J."/>
            <person name="Bergner S.V."/>
            <person name="Schilhabel M.B."/>
            <person name="Klostermeier U.C."/>
            <person name="Beiko R.G."/>
            <person name="Rosenstiel P."/>
            <person name="Hippler M."/>
            <person name="Laroche J."/>
        </authorList>
    </citation>
    <scope>NUCLEOTIDE SEQUENCE [LARGE SCALE GENOMIC DNA]</scope>
    <source>
        <strain evidence="1 2">CCMP1005</strain>
    </source>
</reference>
<dbReference type="EMBL" id="AGNL01026851">
    <property type="protein sequence ID" value="EJK57864.1"/>
    <property type="molecule type" value="Genomic_DNA"/>
</dbReference>
<dbReference type="Proteomes" id="UP000266841">
    <property type="component" value="Unassembled WGS sequence"/>
</dbReference>
<organism evidence="1 2">
    <name type="scientific">Thalassiosira oceanica</name>
    <name type="common">Marine diatom</name>
    <dbReference type="NCBI Taxonomy" id="159749"/>
    <lineage>
        <taxon>Eukaryota</taxon>
        <taxon>Sar</taxon>
        <taxon>Stramenopiles</taxon>
        <taxon>Ochrophyta</taxon>
        <taxon>Bacillariophyta</taxon>
        <taxon>Coscinodiscophyceae</taxon>
        <taxon>Thalassiosirophycidae</taxon>
        <taxon>Thalassiosirales</taxon>
        <taxon>Thalassiosiraceae</taxon>
        <taxon>Thalassiosira</taxon>
    </lineage>
</organism>
<gene>
    <name evidence="1" type="ORF">THAOC_22052</name>
</gene>
<keyword evidence="2" id="KW-1185">Reference proteome</keyword>
<dbReference type="OrthoDB" id="187254at2759"/>
<sequence length="228" mass="25181">MTPQEIAFTNAFNANRQCLALFAKCSSRDELHVVRDAFYLGMASICCKEEYEVIREELITDEASASTIIASMNGPKALESMITSARSSAGWEPLLGALHELSSAVGSDLDQVWGGLERGRLEWLGALNAAHELKVILKAALDNNQHSQDDDTDAKMVWMFALSLSIPSLAQCRDAWSRTVQMQEPTNPLKSYNSELWDCRKAEWRPLDLGVQDAAERGGSSVNEAWDA</sequence>
<evidence type="ECO:0000313" key="2">
    <source>
        <dbReference type="Proteomes" id="UP000266841"/>
    </source>
</evidence>
<accession>K0RZE9</accession>
<name>K0RZE9_THAOC</name>
<evidence type="ECO:0000313" key="1">
    <source>
        <dbReference type="EMBL" id="EJK57864.1"/>
    </source>
</evidence>
<proteinExistence type="predicted"/>